<dbReference type="InterPro" id="IPR029751">
    <property type="entry name" value="Ribosomal_L25_dom"/>
</dbReference>
<dbReference type="EMBL" id="VKAC01000005">
    <property type="protein sequence ID" value="TXR56389.1"/>
    <property type="molecule type" value="Genomic_DNA"/>
</dbReference>
<comment type="similarity">
    <text evidence="5">Belongs to the bacterial ribosomal protein bL25 family. CTC subfamily.</text>
</comment>
<dbReference type="Gene3D" id="2.40.240.10">
    <property type="entry name" value="Ribosomal Protein L25, Chain P"/>
    <property type="match status" value="1"/>
</dbReference>
<keyword evidence="1 5" id="KW-0699">rRNA-binding</keyword>
<sequence length="225" mass="23344">MAKSTGTQLAAAARTEFGKGAARRIRRAHQIPAVVYGHGQEPLHVTLPGHETMLLIKNPNALVDLQLDGGATQLAVVKAIQVDPVRRAIEHVDLVVVRRGERIEVQVPVRTTGEAAPQTVVSVESGTLAVTAEATHLPEVIEVDVEGLQAGTLITAGDVKLPQGVELAVDAEAGVVNVSAAPTAEELDAELAEAEAEAGIEKDAPEDEAAEGAEASEGGEESSKE</sequence>
<gene>
    <name evidence="5" type="primary">rplY</name>
    <name evidence="5" type="synonym">ctc</name>
    <name evidence="9" type="ORF">FMM08_09825</name>
</gene>
<dbReference type="NCBIfam" id="NF004131">
    <property type="entry name" value="PRK05618.2-1"/>
    <property type="match status" value="1"/>
</dbReference>
<dbReference type="InterPro" id="IPR011035">
    <property type="entry name" value="Ribosomal_bL25/Gln-tRNA_synth"/>
</dbReference>
<dbReference type="AlphaFoldDB" id="A0A5C8ZGQ5"/>
<evidence type="ECO:0000259" key="7">
    <source>
        <dbReference type="Pfam" id="PF01386"/>
    </source>
</evidence>
<dbReference type="Gene3D" id="2.170.120.20">
    <property type="entry name" value="Ribosomal protein L25, beta domain"/>
    <property type="match status" value="1"/>
</dbReference>
<evidence type="ECO:0000256" key="4">
    <source>
        <dbReference type="ARBA" id="ARBA00023274"/>
    </source>
</evidence>
<feature type="compositionally biased region" description="Acidic residues" evidence="6">
    <location>
        <begin position="186"/>
        <end position="211"/>
    </location>
</feature>
<reference evidence="9 10" key="1">
    <citation type="submission" date="2019-07" db="EMBL/GenBank/DDBJ databases">
        <title>Quadrisphaera sp. strain DD2A genome sequencing and assembly.</title>
        <authorList>
            <person name="Kim I."/>
        </authorList>
    </citation>
    <scope>NUCLEOTIDE SEQUENCE [LARGE SCALE GENOMIC DNA]</scope>
    <source>
        <strain evidence="9 10">DD2A</strain>
    </source>
</reference>
<dbReference type="InterPro" id="IPR037121">
    <property type="entry name" value="Ribosomal_bL25_C"/>
</dbReference>
<comment type="caution">
    <text evidence="9">The sequence shown here is derived from an EMBL/GenBank/DDBJ whole genome shotgun (WGS) entry which is preliminary data.</text>
</comment>
<dbReference type="GO" id="GO:0008097">
    <property type="term" value="F:5S rRNA binding"/>
    <property type="evidence" value="ECO:0007669"/>
    <property type="project" value="InterPro"/>
</dbReference>
<dbReference type="CDD" id="cd00495">
    <property type="entry name" value="Ribosomal_L25_TL5_CTC"/>
    <property type="match status" value="1"/>
</dbReference>
<comment type="subunit">
    <text evidence="5">Part of the 50S ribosomal subunit; part of the 5S rRNA/L5/L18/L25 subcomplex. Contacts the 5S rRNA. Binds to the 5S rRNA independently of L5 and L18.</text>
</comment>
<name>A0A5C8ZGQ5_9ACTN</name>
<dbReference type="GO" id="GO:0003735">
    <property type="term" value="F:structural constituent of ribosome"/>
    <property type="evidence" value="ECO:0007669"/>
    <property type="project" value="InterPro"/>
</dbReference>
<dbReference type="PANTHER" id="PTHR33284">
    <property type="entry name" value="RIBOSOMAL PROTEIN L25/GLN-TRNA SYNTHETASE, ANTI-CODON-BINDING DOMAIN-CONTAINING PROTEIN"/>
    <property type="match status" value="1"/>
</dbReference>
<feature type="domain" description="Large ribosomal subunit protein bL25 L25" evidence="7">
    <location>
        <begin position="9"/>
        <end position="94"/>
    </location>
</feature>
<dbReference type="NCBIfam" id="TIGR00731">
    <property type="entry name" value="bL25_bact_ctc"/>
    <property type="match status" value="1"/>
</dbReference>
<evidence type="ECO:0000256" key="6">
    <source>
        <dbReference type="SAM" id="MobiDB-lite"/>
    </source>
</evidence>
<proteinExistence type="inferred from homology"/>
<organism evidence="9 10">
    <name type="scientific">Quadrisphaera setariae</name>
    <dbReference type="NCBI Taxonomy" id="2593304"/>
    <lineage>
        <taxon>Bacteria</taxon>
        <taxon>Bacillati</taxon>
        <taxon>Actinomycetota</taxon>
        <taxon>Actinomycetes</taxon>
        <taxon>Kineosporiales</taxon>
        <taxon>Kineosporiaceae</taxon>
        <taxon>Quadrisphaera</taxon>
    </lineage>
</organism>
<dbReference type="InterPro" id="IPR020930">
    <property type="entry name" value="Ribosomal_uL5_bac-type"/>
</dbReference>
<dbReference type="InterPro" id="IPR020057">
    <property type="entry name" value="Ribosomal_bL25_b-dom"/>
</dbReference>
<evidence type="ECO:0000259" key="8">
    <source>
        <dbReference type="Pfam" id="PF14693"/>
    </source>
</evidence>
<dbReference type="GO" id="GO:0006412">
    <property type="term" value="P:translation"/>
    <property type="evidence" value="ECO:0007669"/>
    <property type="project" value="UniProtKB-UniRule"/>
</dbReference>
<dbReference type="SUPFAM" id="SSF50715">
    <property type="entry name" value="Ribosomal protein L25-like"/>
    <property type="match status" value="1"/>
</dbReference>
<protein>
    <recommendedName>
        <fullName evidence="5">Large ribosomal subunit protein bL25</fullName>
    </recommendedName>
    <alternativeName>
        <fullName evidence="5">General stress protein CTC</fullName>
    </alternativeName>
</protein>
<evidence type="ECO:0000256" key="2">
    <source>
        <dbReference type="ARBA" id="ARBA00022884"/>
    </source>
</evidence>
<comment type="function">
    <text evidence="5">This is one of the proteins that binds to the 5S RNA in the ribosome where it forms part of the central protuberance.</text>
</comment>
<keyword evidence="2 5" id="KW-0694">RNA-binding</keyword>
<keyword evidence="4 5" id="KW-0687">Ribonucleoprotein</keyword>
<evidence type="ECO:0000256" key="5">
    <source>
        <dbReference type="HAMAP-Rule" id="MF_01334"/>
    </source>
</evidence>
<accession>A0A5C8ZGQ5</accession>
<dbReference type="InterPro" id="IPR020056">
    <property type="entry name" value="Rbsml_bL25/Gln-tRNA_synth_N"/>
</dbReference>
<dbReference type="InterPro" id="IPR001021">
    <property type="entry name" value="Ribosomal_bL25_long"/>
</dbReference>
<dbReference type="Pfam" id="PF01386">
    <property type="entry name" value="Ribosomal_L25p"/>
    <property type="match status" value="1"/>
</dbReference>
<evidence type="ECO:0000256" key="3">
    <source>
        <dbReference type="ARBA" id="ARBA00022980"/>
    </source>
</evidence>
<dbReference type="HAMAP" id="MF_01334">
    <property type="entry name" value="Ribosomal_bL25_CTC"/>
    <property type="match status" value="1"/>
</dbReference>
<evidence type="ECO:0000256" key="1">
    <source>
        <dbReference type="ARBA" id="ARBA00022730"/>
    </source>
</evidence>
<dbReference type="RefSeq" id="WP_147926182.1">
    <property type="nucleotide sequence ID" value="NZ_VKAC01000005.1"/>
</dbReference>
<dbReference type="GO" id="GO:0022625">
    <property type="term" value="C:cytosolic large ribosomal subunit"/>
    <property type="evidence" value="ECO:0007669"/>
    <property type="project" value="TreeGrafter"/>
</dbReference>
<dbReference type="PANTHER" id="PTHR33284:SF1">
    <property type="entry name" value="RIBOSOMAL PROTEIN L25_GLN-TRNA SYNTHETASE, ANTI-CODON-BINDING DOMAIN-CONTAINING PROTEIN"/>
    <property type="match status" value="1"/>
</dbReference>
<feature type="domain" description="Large ribosomal subunit protein bL25 beta" evidence="8">
    <location>
        <begin position="103"/>
        <end position="181"/>
    </location>
</feature>
<dbReference type="Proteomes" id="UP000321234">
    <property type="component" value="Unassembled WGS sequence"/>
</dbReference>
<dbReference type="OrthoDB" id="5242980at2"/>
<keyword evidence="3 5" id="KW-0689">Ribosomal protein</keyword>
<evidence type="ECO:0000313" key="9">
    <source>
        <dbReference type="EMBL" id="TXR56389.1"/>
    </source>
</evidence>
<feature type="region of interest" description="Disordered" evidence="6">
    <location>
        <begin position="186"/>
        <end position="225"/>
    </location>
</feature>
<evidence type="ECO:0000313" key="10">
    <source>
        <dbReference type="Proteomes" id="UP000321234"/>
    </source>
</evidence>
<dbReference type="Pfam" id="PF14693">
    <property type="entry name" value="Ribosomal_TL5_C"/>
    <property type="match status" value="1"/>
</dbReference>
<keyword evidence="10" id="KW-1185">Reference proteome</keyword>